<keyword evidence="8" id="KW-0267">Excision nuclease</keyword>
<keyword evidence="6" id="KW-0228">DNA excision</keyword>
<protein>
    <recommendedName>
        <fullName evidence="12">Excinuclease ABC subunit A</fullName>
    </recommendedName>
</protein>
<comment type="caution">
    <text evidence="11">The sequence shown here is derived from an EMBL/GenBank/DDBJ whole genome shotgun (WGS) entry which is preliminary data.</text>
</comment>
<dbReference type="Gene3D" id="3.40.50.300">
    <property type="entry name" value="P-loop containing nucleotide triphosphate hydrolases"/>
    <property type="match status" value="1"/>
</dbReference>
<keyword evidence="5" id="KW-0227">DNA damage</keyword>
<keyword evidence="7" id="KW-0067">ATP-binding</keyword>
<accession>A0A0F8ZII1</accession>
<evidence type="ECO:0000256" key="10">
    <source>
        <dbReference type="ARBA" id="ARBA00023204"/>
    </source>
</evidence>
<dbReference type="AlphaFoldDB" id="A0A0F8ZII1"/>
<evidence type="ECO:0000256" key="3">
    <source>
        <dbReference type="ARBA" id="ARBA00022737"/>
    </source>
</evidence>
<dbReference type="GO" id="GO:0005737">
    <property type="term" value="C:cytoplasm"/>
    <property type="evidence" value="ECO:0007669"/>
    <property type="project" value="UniProtKB-SubCell"/>
</dbReference>
<proteinExistence type="predicted"/>
<evidence type="ECO:0000256" key="9">
    <source>
        <dbReference type="ARBA" id="ARBA00023125"/>
    </source>
</evidence>
<keyword evidence="2" id="KW-0963">Cytoplasm</keyword>
<dbReference type="GO" id="GO:0006281">
    <property type="term" value="P:DNA repair"/>
    <property type="evidence" value="ECO:0007669"/>
    <property type="project" value="UniProtKB-KW"/>
</dbReference>
<sequence>VVVIEHNPDVIKCADHVIDLGPEGGQAGGQVVAIGTPEQIAENAQSYTGRYIAQKLSQYQHQPAAS</sequence>
<evidence type="ECO:0000256" key="7">
    <source>
        <dbReference type="ARBA" id="ARBA00022840"/>
    </source>
</evidence>
<dbReference type="EMBL" id="LAZR01047700">
    <property type="protein sequence ID" value="KKK93612.1"/>
    <property type="molecule type" value="Genomic_DNA"/>
</dbReference>
<dbReference type="InterPro" id="IPR027417">
    <property type="entry name" value="P-loop_NTPase"/>
</dbReference>
<dbReference type="PANTHER" id="PTHR43152:SF3">
    <property type="entry name" value="UVRABC SYSTEM PROTEIN A"/>
    <property type="match status" value="1"/>
</dbReference>
<name>A0A0F8ZII1_9ZZZZ</name>
<evidence type="ECO:0000313" key="11">
    <source>
        <dbReference type="EMBL" id="KKK93612.1"/>
    </source>
</evidence>
<feature type="non-terminal residue" evidence="11">
    <location>
        <position position="1"/>
    </location>
</feature>
<dbReference type="PANTHER" id="PTHR43152">
    <property type="entry name" value="UVRABC SYSTEM PROTEIN A"/>
    <property type="match status" value="1"/>
</dbReference>
<evidence type="ECO:0000256" key="4">
    <source>
        <dbReference type="ARBA" id="ARBA00022741"/>
    </source>
</evidence>
<dbReference type="GO" id="GO:0003677">
    <property type="term" value="F:DNA binding"/>
    <property type="evidence" value="ECO:0007669"/>
    <property type="project" value="UniProtKB-KW"/>
</dbReference>
<evidence type="ECO:0000256" key="1">
    <source>
        <dbReference type="ARBA" id="ARBA00004496"/>
    </source>
</evidence>
<evidence type="ECO:0000256" key="6">
    <source>
        <dbReference type="ARBA" id="ARBA00022769"/>
    </source>
</evidence>
<comment type="subcellular location">
    <subcellularLocation>
        <location evidence="1">Cytoplasm</location>
    </subcellularLocation>
</comment>
<dbReference type="SUPFAM" id="SSF52540">
    <property type="entry name" value="P-loop containing nucleoside triphosphate hydrolases"/>
    <property type="match status" value="1"/>
</dbReference>
<keyword evidence="9" id="KW-0238">DNA-binding</keyword>
<evidence type="ECO:0000256" key="5">
    <source>
        <dbReference type="ARBA" id="ARBA00022763"/>
    </source>
</evidence>
<keyword evidence="4" id="KW-0547">Nucleotide-binding</keyword>
<keyword evidence="10" id="KW-0234">DNA repair</keyword>
<keyword evidence="3" id="KW-0677">Repeat</keyword>
<dbReference type="GO" id="GO:0004518">
    <property type="term" value="F:nuclease activity"/>
    <property type="evidence" value="ECO:0007669"/>
    <property type="project" value="UniProtKB-KW"/>
</dbReference>
<evidence type="ECO:0000256" key="8">
    <source>
        <dbReference type="ARBA" id="ARBA00022881"/>
    </source>
</evidence>
<reference evidence="11" key="1">
    <citation type="journal article" date="2015" name="Nature">
        <title>Complex archaea that bridge the gap between prokaryotes and eukaryotes.</title>
        <authorList>
            <person name="Spang A."/>
            <person name="Saw J.H."/>
            <person name="Jorgensen S.L."/>
            <person name="Zaremba-Niedzwiedzka K."/>
            <person name="Martijn J."/>
            <person name="Lind A.E."/>
            <person name="van Eijk R."/>
            <person name="Schleper C."/>
            <person name="Guy L."/>
            <person name="Ettema T.J."/>
        </authorList>
    </citation>
    <scope>NUCLEOTIDE SEQUENCE</scope>
</reference>
<organism evidence="11">
    <name type="scientific">marine sediment metagenome</name>
    <dbReference type="NCBI Taxonomy" id="412755"/>
    <lineage>
        <taxon>unclassified sequences</taxon>
        <taxon>metagenomes</taxon>
        <taxon>ecological metagenomes</taxon>
    </lineage>
</organism>
<dbReference type="GO" id="GO:0005524">
    <property type="term" value="F:ATP binding"/>
    <property type="evidence" value="ECO:0007669"/>
    <property type="project" value="UniProtKB-KW"/>
</dbReference>
<evidence type="ECO:0008006" key="12">
    <source>
        <dbReference type="Google" id="ProtNLM"/>
    </source>
</evidence>
<evidence type="ECO:0000256" key="2">
    <source>
        <dbReference type="ARBA" id="ARBA00022490"/>
    </source>
</evidence>
<gene>
    <name evidence="11" type="ORF">LCGC14_2691150</name>
</gene>